<organism evidence="1 2">
    <name type="scientific">Nostoc edaphicum CCNP1411</name>
    <dbReference type="NCBI Taxonomy" id="1472755"/>
    <lineage>
        <taxon>Bacteria</taxon>
        <taxon>Bacillati</taxon>
        <taxon>Cyanobacteriota</taxon>
        <taxon>Cyanophyceae</taxon>
        <taxon>Nostocales</taxon>
        <taxon>Nostocaceae</taxon>
        <taxon>Nostoc</taxon>
    </lineage>
</organism>
<keyword evidence="2" id="KW-1185">Reference proteome</keyword>
<proteinExistence type="predicted"/>
<evidence type="ECO:0000313" key="2">
    <source>
        <dbReference type="Proteomes" id="UP000514713"/>
    </source>
</evidence>
<dbReference type="Proteomes" id="UP000514713">
    <property type="component" value="Chromosome"/>
</dbReference>
<gene>
    <name evidence="1" type="ORF">HUN01_07780</name>
</gene>
<dbReference type="EMBL" id="CP054698">
    <property type="protein sequence ID" value="QMS87484.1"/>
    <property type="molecule type" value="Genomic_DNA"/>
</dbReference>
<evidence type="ECO:0000313" key="1">
    <source>
        <dbReference type="EMBL" id="QMS87484.1"/>
    </source>
</evidence>
<protein>
    <submittedName>
        <fullName evidence="1">Uncharacterized protein</fullName>
    </submittedName>
</protein>
<dbReference type="AlphaFoldDB" id="A0A7D7QIL2"/>
<dbReference type="KEGG" id="ned:HUN01_07780"/>
<accession>A0A7D7QIL2</accession>
<sequence length="241" mass="25710">MIFSKLKKIIETTIVIGSILVVTVNSAQAQIRGSSYSRGGNVPDVGFDLVFKKINGEIIDDESIADNLGSFVGSIEYFGYLGSAIPNPSDAGSPLSFNFSDGDLSASLTENIVTYTIIATQQFELSDFDQATIGSPSTIINPNPVYTFDVDISGFSPQDQVKAVNDLQFITENNLYALSSLSDQSFVSSTFNDLTLGIPSVGLDISEIPDQTIPESSSNIALITLGLVGSSAILKRKLFPN</sequence>
<dbReference type="RefSeq" id="WP_181930791.1">
    <property type="nucleotide sequence ID" value="NZ_CP054698.1"/>
</dbReference>
<reference evidence="2" key="1">
    <citation type="submission" date="2020-06" db="EMBL/GenBank/DDBJ databases">
        <title>Nostoc edaphicum CCNP1411 genome.</title>
        <authorList>
            <person name="Fidor A."/>
            <person name="Grabski M."/>
            <person name="Gawor J."/>
            <person name="Gromadka R."/>
            <person name="Wegrzyn G."/>
            <person name="Mazur-Marzec H."/>
        </authorList>
    </citation>
    <scope>NUCLEOTIDE SEQUENCE [LARGE SCALE GENOMIC DNA]</scope>
    <source>
        <strain evidence="2">CCNP1411</strain>
    </source>
</reference>
<name>A0A7D7QIL2_9NOSO</name>